<feature type="domain" description="NWD NACHT-NTPase N-terminal" evidence="2">
    <location>
        <begin position="49"/>
        <end position="253"/>
    </location>
</feature>
<dbReference type="EMBL" id="AZGY01000005">
    <property type="protein sequence ID" value="KZZ98550.1"/>
    <property type="molecule type" value="Genomic_DNA"/>
</dbReference>
<feature type="compositionally biased region" description="Low complexity" evidence="1">
    <location>
        <begin position="296"/>
        <end position="313"/>
    </location>
</feature>
<protein>
    <recommendedName>
        <fullName evidence="2">NWD NACHT-NTPase N-terminal domain-containing protein</fullName>
    </recommendedName>
</protein>
<dbReference type="OrthoDB" id="4919232at2759"/>
<dbReference type="InterPro" id="IPR031359">
    <property type="entry name" value="NACHT_N"/>
</dbReference>
<feature type="compositionally biased region" description="Low complexity" evidence="1">
    <location>
        <begin position="19"/>
        <end position="42"/>
    </location>
</feature>
<keyword evidence="4" id="KW-1185">Reference proteome</keyword>
<dbReference type="STRING" id="1081109.A0A166PR36"/>
<sequence>MEGRDKNGSTSTIKKLVGRLRGSSVSSQGSGSRSRRASPSPVSQGILETWNAAYDSLADDPSCAGLVVAYETIISNELPDRLKMGGLNSSFRGKTADERLELLTAIASAGLERRRGSDTSQADDLAKKILDQARHYAQATMAQHAAAAIAWTGFCTLTPRHSFRSGLVHIVGRMPWYTNLSQILAGSSWETETQFRERHGTTRDRVIKLQRRVLELEMNCVCATASAWNAAAKNVVRWATMDQLVRSVVELDEQLVGVVRAHCTARVQDSLLVHYRDCDVSAPGPGHEANGGAGGAFANNGPGGRSSSIGSIC</sequence>
<dbReference type="Proteomes" id="UP000078544">
    <property type="component" value="Unassembled WGS sequence"/>
</dbReference>
<comment type="caution">
    <text evidence="3">The sequence shown here is derived from an EMBL/GenBank/DDBJ whole genome shotgun (WGS) entry which is preliminary data.</text>
</comment>
<organism evidence="3 4">
    <name type="scientific">Moelleriella libera RCEF 2490</name>
    <dbReference type="NCBI Taxonomy" id="1081109"/>
    <lineage>
        <taxon>Eukaryota</taxon>
        <taxon>Fungi</taxon>
        <taxon>Dikarya</taxon>
        <taxon>Ascomycota</taxon>
        <taxon>Pezizomycotina</taxon>
        <taxon>Sordariomycetes</taxon>
        <taxon>Hypocreomycetidae</taxon>
        <taxon>Hypocreales</taxon>
        <taxon>Clavicipitaceae</taxon>
        <taxon>Moelleriella</taxon>
    </lineage>
</organism>
<evidence type="ECO:0000256" key="1">
    <source>
        <dbReference type="SAM" id="MobiDB-lite"/>
    </source>
</evidence>
<dbReference type="Pfam" id="PF17100">
    <property type="entry name" value="NACHT_N"/>
    <property type="match status" value="1"/>
</dbReference>
<accession>A0A166PR36</accession>
<evidence type="ECO:0000259" key="2">
    <source>
        <dbReference type="Pfam" id="PF17100"/>
    </source>
</evidence>
<evidence type="ECO:0000313" key="4">
    <source>
        <dbReference type="Proteomes" id="UP000078544"/>
    </source>
</evidence>
<proteinExistence type="predicted"/>
<name>A0A166PR36_9HYPO</name>
<evidence type="ECO:0000313" key="3">
    <source>
        <dbReference type="EMBL" id="KZZ98550.1"/>
    </source>
</evidence>
<dbReference type="AlphaFoldDB" id="A0A166PR36"/>
<gene>
    <name evidence="3" type="ORF">AAL_03068</name>
</gene>
<reference evidence="3 4" key="1">
    <citation type="journal article" date="2016" name="Genome Biol. Evol.">
        <title>Divergent and convergent evolution of fungal pathogenicity.</title>
        <authorList>
            <person name="Shang Y."/>
            <person name="Xiao G."/>
            <person name="Zheng P."/>
            <person name="Cen K."/>
            <person name="Zhan S."/>
            <person name="Wang C."/>
        </authorList>
    </citation>
    <scope>NUCLEOTIDE SEQUENCE [LARGE SCALE GENOMIC DNA]</scope>
    <source>
        <strain evidence="3 4">RCEF 2490</strain>
    </source>
</reference>
<feature type="region of interest" description="Disordered" evidence="1">
    <location>
        <begin position="289"/>
        <end position="313"/>
    </location>
</feature>
<feature type="region of interest" description="Disordered" evidence="1">
    <location>
        <begin position="1"/>
        <end position="42"/>
    </location>
</feature>